<dbReference type="SUPFAM" id="SSF52821">
    <property type="entry name" value="Rhodanese/Cell cycle control phosphatase"/>
    <property type="match status" value="1"/>
</dbReference>
<dbReference type="InterPro" id="IPR036873">
    <property type="entry name" value="Rhodanese-like_dom_sf"/>
</dbReference>
<proteinExistence type="predicted"/>
<keyword evidence="3" id="KW-1185">Reference proteome</keyword>
<accession>A0A431W1V0</accession>
<dbReference type="RefSeq" id="WP_126351365.1">
    <property type="nucleotide sequence ID" value="NZ_RXPE01000004.1"/>
</dbReference>
<reference evidence="2 3" key="1">
    <citation type="submission" date="2018-12" db="EMBL/GenBank/DDBJ databases">
        <title>Deinococcus radiophilus ATCC 27603 genome sequencing and assembly.</title>
        <authorList>
            <person name="Maclea K.S."/>
            <person name="Maynard C.R."/>
        </authorList>
    </citation>
    <scope>NUCLEOTIDE SEQUENCE [LARGE SCALE GENOMIC DNA]</scope>
    <source>
        <strain evidence="2 3">ATCC 27603</strain>
    </source>
</reference>
<organism evidence="2 3">
    <name type="scientific">Deinococcus radiophilus</name>
    <dbReference type="NCBI Taxonomy" id="32062"/>
    <lineage>
        <taxon>Bacteria</taxon>
        <taxon>Thermotogati</taxon>
        <taxon>Deinococcota</taxon>
        <taxon>Deinococci</taxon>
        <taxon>Deinococcales</taxon>
        <taxon>Deinococcaceae</taxon>
        <taxon>Deinococcus</taxon>
    </lineage>
</organism>
<evidence type="ECO:0000259" key="1">
    <source>
        <dbReference type="PROSITE" id="PS50206"/>
    </source>
</evidence>
<evidence type="ECO:0000313" key="2">
    <source>
        <dbReference type="EMBL" id="RTR29454.1"/>
    </source>
</evidence>
<sequence length="97" mass="10267">MPLPSDATLLDLRPQELRFADPLERILPSYPVTVLTLQAIEHGEYQPADLAGPVVVVCERGVRSPLAAQLLQADGVDAQAYPGGVPALKRSLAQGPG</sequence>
<dbReference type="EMBL" id="RXPE01000004">
    <property type="protein sequence ID" value="RTR29454.1"/>
    <property type="molecule type" value="Genomic_DNA"/>
</dbReference>
<gene>
    <name evidence="2" type="ORF">EJ104_03450</name>
</gene>
<name>A0A431W1V0_9DEIO</name>
<feature type="domain" description="Rhodanese" evidence="1">
    <location>
        <begin position="53"/>
        <end position="93"/>
    </location>
</feature>
<dbReference type="InterPro" id="IPR001763">
    <property type="entry name" value="Rhodanese-like_dom"/>
</dbReference>
<dbReference type="PROSITE" id="PS50206">
    <property type="entry name" value="RHODANESE_3"/>
    <property type="match status" value="1"/>
</dbReference>
<dbReference type="OrthoDB" id="73686at2"/>
<comment type="caution">
    <text evidence="2">The sequence shown here is derived from an EMBL/GenBank/DDBJ whole genome shotgun (WGS) entry which is preliminary data.</text>
</comment>
<evidence type="ECO:0000313" key="3">
    <source>
        <dbReference type="Proteomes" id="UP000277766"/>
    </source>
</evidence>
<dbReference type="Proteomes" id="UP000277766">
    <property type="component" value="Unassembled WGS sequence"/>
</dbReference>
<protein>
    <submittedName>
        <fullName evidence="2">Rhodanese-like domain-containing protein</fullName>
    </submittedName>
</protein>
<dbReference type="CDD" id="cd00158">
    <property type="entry name" value="RHOD"/>
    <property type="match status" value="1"/>
</dbReference>
<dbReference type="Gene3D" id="3.40.250.10">
    <property type="entry name" value="Rhodanese-like domain"/>
    <property type="match status" value="1"/>
</dbReference>
<dbReference type="AlphaFoldDB" id="A0A431W1V0"/>